<dbReference type="Gene3D" id="3.20.20.80">
    <property type="entry name" value="Glycosidases"/>
    <property type="match status" value="1"/>
</dbReference>
<comment type="caution">
    <text evidence="7">The sequence shown here is derived from an EMBL/GenBank/DDBJ whole genome shotgun (WGS) entry which is preliminary data.</text>
</comment>
<dbReference type="Proteomes" id="UP001140453">
    <property type="component" value="Unassembled WGS sequence"/>
</dbReference>
<dbReference type="InterPro" id="IPR001547">
    <property type="entry name" value="Glyco_hydro_5"/>
</dbReference>
<evidence type="ECO:0000256" key="2">
    <source>
        <dbReference type="ARBA" id="ARBA00022801"/>
    </source>
</evidence>
<dbReference type="AlphaFoldDB" id="A0A9W9CTL9"/>
<comment type="similarity">
    <text evidence="1 4">Belongs to the glycosyl hydrolase 5 (cellulase A) family.</text>
</comment>
<name>A0A9W9CTL9_9PEZI</name>
<keyword evidence="3 4" id="KW-0326">Glycosidase</keyword>
<evidence type="ECO:0000313" key="8">
    <source>
        <dbReference type="Proteomes" id="UP001140453"/>
    </source>
</evidence>
<evidence type="ECO:0000256" key="1">
    <source>
        <dbReference type="ARBA" id="ARBA00005641"/>
    </source>
</evidence>
<gene>
    <name evidence="7" type="ORF">N0V93_008151</name>
</gene>
<evidence type="ECO:0000256" key="3">
    <source>
        <dbReference type="ARBA" id="ARBA00023295"/>
    </source>
</evidence>
<evidence type="ECO:0000313" key="7">
    <source>
        <dbReference type="EMBL" id="KAJ4387556.1"/>
    </source>
</evidence>
<reference evidence="7" key="1">
    <citation type="submission" date="2022-10" db="EMBL/GenBank/DDBJ databases">
        <title>Tapping the CABI collections for fungal endophytes: first genome assemblies for Collariella, Neodidymelliopsis, Ascochyta clinopodiicola, Didymella pomorum, Didymosphaeria variabile, Neocosmospora piperis and Neocucurbitaria cava.</title>
        <authorList>
            <person name="Hill R."/>
        </authorList>
    </citation>
    <scope>NUCLEOTIDE SEQUENCE</scope>
    <source>
        <strain evidence="7">IMI 355082</strain>
    </source>
</reference>
<evidence type="ECO:0000256" key="5">
    <source>
        <dbReference type="SAM" id="SignalP"/>
    </source>
</evidence>
<dbReference type="GO" id="GO:0004553">
    <property type="term" value="F:hydrolase activity, hydrolyzing O-glycosyl compounds"/>
    <property type="evidence" value="ECO:0007669"/>
    <property type="project" value="InterPro"/>
</dbReference>
<dbReference type="OrthoDB" id="442731at2759"/>
<sequence>MKFTLSLAGFIGLTRAASWPNGPFTTSGSSIVDASGNVVTYAGANWPGAADVMIPEGLQYQSVANIVAKLTEAGINVIRLTYAIELIDQIYENGGVDVPLSTAFAEALGDTNGSAVFQEVLKANPSFSENITRLEVFDAIAAECAANEIYVHLDNHISQGTWCCSTTDGNAWWGDTYFSIANWTRGLAYMADHASSWTALTSMSLRNEPREPADNSTLDADTYNWEYWYTYVKEGAAAINDANPEPLIFLSGLDFDTYLTPVVEKTALTPGTEIFSISDFPANKIVLELHNYANSVSSCSSLESSLLSDGFEALNTSNTAVNHFPVVLTEWGFAMNDNTTWQLPYTQCLAEWLPAQKAGWMIWVLAGSYYIRSGTQDYDETWGLLTHDWSEWRNPTYIQESFIPMVSATLS</sequence>
<feature type="domain" description="Glycoside hydrolase family 5" evidence="6">
    <location>
        <begin position="59"/>
        <end position="365"/>
    </location>
</feature>
<accession>A0A9W9CTL9</accession>
<organism evidence="7 8">
    <name type="scientific">Gnomoniopsis smithogilvyi</name>
    <dbReference type="NCBI Taxonomy" id="1191159"/>
    <lineage>
        <taxon>Eukaryota</taxon>
        <taxon>Fungi</taxon>
        <taxon>Dikarya</taxon>
        <taxon>Ascomycota</taxon>
        <taxon>Pezizomycotina</taxon>
        <taxon>Sordariomycetes</taxon>
        <taxon>Sordariomycetidae</taxon>
        <taxon>Diaporthales</taxon>
        <taxon>Gnomoniaceae</taxon>
        <taxon>Gnomoniopsis</taxon>
    </lineage>
</organism>
<dbReference type="Pfam" id="PF00150">
    <property type="entry name" value="Cellulase"/>
    <property type="match status" value="1"/>
</dbReference>
<proteinExistence type="inferred from homology"/>
<dbReference type="SUPFAM" id="SSF51445">
    <property type="entry name" value="(Trans)glycosidases"/>
    <property type="match status" value="1"/>
</dbReference>
<dbReference type="PANTHER" id="PTHR31263:SF0">
    <property type="entry name" value="CELLULASE FAMILY PROTEIN (AFU_ORTHOLOGUE AFUA_5G14560)"/>
    <property type="match status" value="1"/>
</dbReference>
<evidence type="ECO:0000256" key="4">
    <source>
        <dbReference type="RuleBase" id="RU361153"/>
    </source>
</evidence>
<dbReference type="GO" id="GO:0000272">
    <property type="term" value="P:polysaccharide catabolic process"/>
    <property type="evidence" value="ECO:0007669"/>
    <property type="project" value="InterPro"/>
</dbReference>
<keyword evidence="2 4" id="KW-0378">Hydrolase</keyword>
<dbReference type="EMBL" id="JAPEVB010000005">
    <property type="protein sequence ID" value="KAJ4387556.1"/>
    <property type="molecule type" value="Genomic_DNA"/>
</dbReference>
<feature type="signal peptide" evidence="5">
    <location>
        <begin position="1"/>
        <end position="16"/>
    </location>
</feature>
<keyword evidence="8" id="KW-1185">Reference proteome</keyword>
<protein>
    <recommendedName>
        <fullName evidence="6">Glycoside hydrolase family 5 domain-containing protein</fullName>
    </recommendedName>
</protein>
<keyword evidence="5" id="KW-0732">Signal</keyword>
<dbReference type="PANTHER" id="PTHR31263">
    <property type="entry name" value="CELLULASE FAMILY PROTEIN (AFU_ORTHOLOGUE AFUA_5G14560)"/>
    <property type="match status" value="1"/>
</dbReference>
<dbReference type="InterPro" id="IPR017853">
    <property type="entry name" value="GH"/>
</dbReference>
<feature type="chain" id="PRO_5040914346" description="Glycoside hydrolase family 5 domain-containing protein" evidence="5">
    <location>
        <begin position="17"/>
        <end position="411"/>
    </location>
</feature>
<evidence type="ECO:0000259" key="6">
    <source>
        <dbReference type="Pfam" id="PF00150"/>
    </source>
</evidence>